<feature type="chain" id="PRO_5047000880" evidence="1">
    <location>
        <begin position="22"/>
        <end position="169"/>
    </location>
</feature>
<evidence type="ECO:0000313" key="3">
    <source>
        <dbReference type="RefSeq" id="XP_052750488.1"/>
    </source>
</evidence>
<evidence type="ECO:0000256" key="1">
    <source>
        <dbReference type="SAM" id="SignalP"/>
    </source>
</evidence>
<accession>A0ABM3MH69</accession>
<keyword evidence="1" id="KW-0732">Signal</keyword>
<gene>
    <name evidence="3" type="primary">LOC116413596</name>
</gene>
<organism evidence="2 3">
    <name type="scientific">Galleria mellonella</name>
    <name type="common">Greater wax moth</name>
    <dbReference type="NCBI Taxonomy" id="7137"/>
    <lineage>
        <taxon>Eukaryota</taxon>
        <taxon>Metazoa</taxon>
        <taxon>Ecdysozoa</taxon>
        <taxon>Arthropoda</taxon>
        <taxon>Hexapoda</taxon>
        <taxon>Insecta</taxon>
        <taxon>Pterygota</taxon>
        <taxon>Neoptera</taxon>
        <taxon>Endopterygota</taxon>
        <taxon>Lepidoptera</taxon>
        <taxon>Glossata</taxon>
        <taxon>Ditrysia</taxon>
        <taxon>Pyraloidea</taxon>
        <taxon>Pyralidae</taxon>
        <taxon>Galleriinae</taxon>
        <taxon>Galleria</taxon>
    </lineage>
</organism>
<feature type="signal peptide" evidence="1">
    <location>
        <begin position="1"/>
        <end position="21"/>
    </location>
</feature>
<dbReference type="RefSeq" id="XP_052750488.1">
    <property type="nucleotide sequence ID" value="XM_052894528.1"/>
</dbReference>
<dbReference type="Proteomes" id="UP001652740">
    <property type="component" value="Unplaced"/>
</dbReference>
<dbReference type="GeneID" id="116413596"/>
<proteinExistence type="predicted"/>
<protein>
    <submittedName>
        <fullName evidence="3">Uncharacterized protein LOC116413596</fullName>
    </submittedName>
</protein>
<name>A0ABM3MH69_GALME</name>
<keyword evidence="2" id="KW-1185">Reference proteome</keyword>
<sequence length="169" mass="19089">MSSKRLLLLLIGWLCVYTIYCIRIIPEKAEINYFNPKFMSDVDMNVTSLAKGVYAINIHGDTKQTWANNVTLDVVVYELQGKEYKPTFIEFHFRLCDLINDDPHIGKLLSSAGFTCPLLPGKYSFKNIAIPNDDIPYPLPFQRAKGVGTVVHNPTGVVMANGSMYLHFK</sequence>
<reference evidence="3" key="1">
    <citation type="submission" date="2025-08" db="UniProtKB">
        <authorList>
            <consortium name="RefSeq"/>
        </authorList>
    </citation>
    <scope>IDENTIFICATION</scope>
    <source>
        <tissue evidence="3">Whole larvae</tissue>
    </source>
</reference>
<evidence type="ECO:0000313" key="2">
    <source>
        <dbReference type="Proteomes" id="UP001652740"/>
    </source>
</evidence>